<evidence type="ECO:0000256" key="4">
    <source>
        <dbReference type="SAM" id="MobiDB-lite"/>
    </source>
</evidence>
<dbReference type="PROSITE" id="PS00041">
    <property type="entry name" value="HTH_ARAC_FAMILY_1"/>
    <property type="match status" value="1"/>
</dbReference>
<accession>A0ABV6UVX4</accession>
<evidence type="ECO:0000256" key="2">
    <source>
        <dbReference type="ARBA" id="ARBA00023125"/>
    </source>
</evidence>
<name>A0ABV6UVX4_9ACTN</name>
<dbReference type="PANTHER" id="PTHR46796">
    <property type="entry name" value="HTH-TYPE TRANSCRIPTIONAL ACTIVATOR RHAS-RELATED"/>
    <property type="match status" value="1"/>
</dbReference>
<dbReference type="InterPro" id="IPR050204">
    <property type="entry name" value="AraC_XylS_family_regulators"/>
</dbReference>
<feature type="domain" description="HTH araC/xylS-type" evidence="5">
    <location>
        <begin position="213"/>
        <end position="313"/>
    </location>
</feature>
<sequence length="332" mass="36257">MAVIFDTAGLPASDRAEAVYDAMMSATAPCHVIHENPDAPLHFRIEVWAVGDVEIFTNRSSGLRLLRTAKQARHEPMPVIAISVQRAGQGLLEQWDQRRSFTPGEMLAVDLSAPYDFSWSGTGAAGCVQIRADMLDLPADMVHRGCPQLQRSPLYPLLTDHIRHLTRDPGAVTGLLAQSSLGAATLELARALLASAAGDSRHARAALAESLLTRVRAYVRRHLRDGDLSPASIAAAHSISVRYLYKLCAAGNFSLEQWIIAERLKGACSDLAAPGETRSVAAIARAWGFSDPAHFTRRFRATFQCTPTDWRHAERRHASQRPAPDSAPETDR</sequence>
<evidence type="ECO:0000259" key="5">
    <source>
        <dbReference type="PROSITE" id="PS01124"/>
    </source>
</evidence>
<comment type="caution">
    <text evidence="6">The sequence shown here is derived from an EMBL/GenBank/DDBJ whole genome shotgun (WGS) entry which is preliminary data.</text>
</comment>
<feature type="region of interest" description="Disordered" evidence="4">
    <location>
        <begin position="310"/>
        <end position="332"/>
    </location>
</feature>
<evidence type="ECO:0000313" key="7">
    <source>
        <dbReference type="Proteomes" id="UP001592528"/>
    </source>
</evidence>
<evidence type="ECO:0000313" key="6">
    <source>
        <dbReference type="EMBL" id="MFC1405630.1"/>
    </source>
</evidence>
<dbReference type="RefSeq" id="WP_030261368.1">
    <property type="nucleotide sequence ID" value="NZ_JBHEZZ010000022.1"/>
</dbReference>
<dbReference type="Pfam" id="PF12833">
    <property type="entry name" value="HTH_18"/>
    <property type="match status" value="1"/>
</dbReference>
<reference evidence="6 7" key="1">
    <citation type="submission" date="2024-09" db="EMBL/GenBank/DDBJ databases">
        <authorList>
            <person name="Lee S.D."/>
        </authorList>
    </citation>
    <scope>NUCLEOTIDE SEQUENCE [LARGE SCALE GENOMIC DNA]</scope>
    <source>
        <strain evidence="6 7">N1-5</strain>
    </source>
</reference>
<proteinExistence type="predicted"/>
<gene>
    <name evidence="6" type="ORF">ACEZDJ_30510</name>
</gene>
<keyword evidence="3" id="KW-0804">Transcription</keyword>
<dbReference type="Gene3D" id="1.10.10.60">
    <property type="entry name" value="Homeodomain-like"/>
    <property type="match status" value="1"/>
</dbReference>
<evidence type="ECO:0000256" key="1">
    <source>
        <dbReference type="ARBA" id="ARBA00023015"/>
    </source>
</evidence>
<keyword evidence="1" id="KW-0805">Transcription regulation</keyword>
<dbReference type="Proteomes" id="UP001592528">
    <property type="component" value="Unassembled WGS sequence"/>
</dbReference>
<keyword evidence="7" id="KW-1185">Reference proteome</keyword>
<dbReference type="InterPro" id="IPR009057">
    <property type="entry name" value="Homeodomain-like_sf"/>
</dbReference>
<dbReference type="SMART" id="SM00342">
    <property type="entry name" value="HTH_ARAC"/>
    <property type="match status" value="1"/>
</dbReference>
<dbReference type="InterPro" id="IPR018060">
    <property type="entry name" value="HTH_AraC"/>
</dbReference>
<dbReference type="Pfam" id="PF14525">
    <property type="entry name" value="AraC_binding_2"/>
    <property type="match status" value="1"/>
</dbReference>
<protein>
    <submittedName>
        <fullName evidence="6">Helix-turn-helix domain-containing protein</fullName>
    </submittedName>
</protein>
<dbReference type="PANTHER" id="PTHR46796:SF6">
    <property type="entry name" value="ARAC SUBFAMILY"/>
    <property type="match status" value="1"/>
</dbReference>
<dbReference type="InterPro" id="IPR035418">
    <property type="entry name" value="AraC-bd_2"/>
</dbReference>
<dbReference type="PROSITE" id="PS01124">
    <property type="entry name" value="HTH_ARAC_FAMILY_2"/>
    <property type="match status" value="1"/>
</dbReference>
<evidence type="ECO:0000256" key="3">
    <source>
        <dbReference type="ARBA" id="ARBA00023163"/>
    </source>
</evidence>
<dbReference type="InterPro" id="IPR018062">
    <property type="entry name" value="HTH_AraC-typ_CS"/>
</dbReference>
<keyword evidence="2" id="KW-0238">DNA-binding</keyword>
<dbReference type="SUPFAM" id="SSF46689">
    <property type="entry name" value="Homeodomain-like"/>
    <property type="match status" value="1"/>
</dbReference>
<organism evidence="6 7">
    <name type="scientific">Streptacidiphilus cavernicola</name>
    <dbReference type="NCBI Taxonomy" id="3342716"/>
    <lineage>
        <taxon>Bacteria</taxon>
        <taxon>Bacillati</taxon>
        <taxon>Actinomycetota</taxon>
        <taxon>Actinomycetes</taxon>
        <taxon>Kitasatosporales</taxon>
        <taxon>Streptomycetaceae</taxon>
        <taxon>Streptacidiphilus</taxon>
    </lineage>
</organism>
<dbReference type="EMBL" id="JBHEZZ010000022">
    <property type="protein sequence ID" value="MFC1405630.1"/>
    <property type="molecule type" value="Genomic_DNA"/>
</dbReference>